<feature type="compositionally biased region" description="Basic and acidic residues" evidence="1">
    <location>
        <begin position="403"/>
        <end position="428"/>
    </location>
</feature>
<evidence type="ECO:0000256" key="1">
    <source>
        <dbReference type="SAM" id="MobiDB-lite"/>
    </source>
</evidence>
<feature type="compositionally biased region" description="Basic and acidic residues" evidence="1">
    <location>
        <begin position="136"/>
        <end position="191"/>
    </location>
</feature>
<dbReference type="Proteomes" id="UP001497457">
    <property type="component" value="Chromosome 15b"/>
</dbReference>
<feature type="region of interest" description="Disordered" evidence="1">
    <location>
        <begin position="71"/>
        <end position="103"/>
    </location>
</feature>
<feature type="region of interest" description="Disordered" evidence="1">
    <location>
        <begin position="340"/>
        <end position="372"/>
    </location>
</feature>
<accession>A0ABC8XLM9</accession>
<feature type="region of interest" description="Disordered" evidence="1">
    <location>
        <begin position="115"/>
        <end position="203"/>
    </location>
</feature>
<protein>
    <submittedName>
        <fullName evidence="2">Uncharacterized protein</fullName>
    </submittedName>
</protein>
<dbReference type="AlphaFoldDB" id="A0ABC8XLM9"/>
<evidence type="ECO:0000313" key="2">
    <source>
        <dbReference type="EMBL" id="CAL4929085.1"/>
    </source>
</evidence>
<feature type="compositionally biased region" description="Acidic residues" evidence="1">
    <location>
        <begin position="391"/>
        <end position="402"/>
    </location>
</feature>
<feature type="region of interest" description="Disordered" evidence="1">
    <location>
        <begin position="220"/>
        <end position="253"/>
    </location>
</feature>
<gene>
    <name evidence="2" type="ORF">URODEC1_LOCUS25595</name>
</gene>
<feature type="compositionally biased region" description="Basic and acidic residues" evidence="1">
    <location>
        <begin position="117"/>
        <end position="126"/>
    </location>
</feature>
<name>A0ABC8XLM9_9POAL</name>
<organism evidence="2 3">
    <name type="scientific">Urochloa decumbens</name>
    <dbReference type="NCBI Taxonomy" id="240449"/>
    <lineage>
        <taxon>Eukaryota</taxon>
        <taxon>Viridiplantae</taxon>
        <taxon>Streptophyta</taxon>
        <taxon>Embryophyta</taxon>
        <taxon>Tracheophyta</taxon>
        <taxon>Spermatophyta</taxon>
        <taxon>Magnoliopsida</taxon>
        <taxon>Liliopsida</taxon>
        <taxon>Poales</taxon>
        <taxon>Poaceae</taxon>
        <taxon>PACMAD clade</taxon>
        <taxon>Panicoideae</taxon>
        <taxon>Panicodae</taxon>
        <taxon>Paniceae</taxon>
        <taxon>Melinidinae</taxon>
        <taxon>Urochloa</taxon>
    </lineage>
</organism>
<feature type="compositionally biased region" description="Acidic residues" evidence="1">
    <location>
        <begin position="347"/>
        <end position="356"/>
    </location>
</feature>
<feature type="compositionally biased region" description="Basic and acidic residues" evidence="1">
    <location>
        <begin position="223"/>
        <end position="245"/>
    </location>
</feature>
<reference evidence="2" key="1">
    <citation type="submission" date="2024-10" db="EMBL/GenBank/DDBJ databases">
        <authorList>
            <person name="Ryan C."/>
        </authorList>
    </citation>
    <scope>NUCLEOTIDE SEQUENCE [LARGE SCALE GENOMIC DNA]</scope>
</reference>
<sequence>MNPNLRGLLVVGDLLRHHLERLALGLWDEQSHDRAQQVSSGEHEERVADANAPWVPGLRLVRVLRGVQEPERADDGAGFPRRRRDAVARRPQPRRVYLGGHDEGCAVGPEVCEEEGEAVHDDEPRVVPRRRPVVVRHGEAQHEGRHHGEPRDLDPEPSDHVDEGDREPVPRDGAAQRDERLRSGDAEHLLDGVHGPRRRDPPDLAEDVLLEQVLAVEGDVEEEPRAGRGHEVEPVAPDELRREEAPLVAGEDDGGRLPGAIRLLLDLGVEHPGHVGRGLLGVARHQRRVPRRLGHLHPPVVGERGREGAEHEDDPPHVVGLRRERGGAVLGVGRRRVRVAEAGGDGERDDGAEEDAEALHGEHGGNEGAAGPLVGVLRHDCRRQWVVAADAEAEPEAEEAERGDDALGRAPEREARRDGAEHHEDEREAVHALAAQLVAQPAEEELPGQRAAERDAVHGGQHAGRQRSGVGLGDVGVVDAAQKLGDEGDAEEVVGVGEEAHAGDHDRREVVPLRLRMVQRGQHVQLTVRHGDLSPQVPSFPAHWLASLMAAASVSYGVLQN</sequence>
<evidence type="ECO:0000313" key="3">
    <source>
        <dbReference type="Proteomes" id="UP001497457"/>
    </source>
</evidence>
<proteinExistence type="predicted"/>
<feature type="region of interest" description="Disordered" evidence="1">
    <location>
        <begin position="390"/>
        <end position="428"/>
    </location>
</feature>
<feature type="region of interest" description="Disordered" evidence="1">
    <location>
        <begin position="295"/>
        <end position="319"/>
    </location>
</feature>
<feature type="region of interest" description="Disordered" evidence="1">
    <location>
        <begin position="441"/>
        <end position="471"/>
    </location>
</feature>
<keyword evidence="3" id="KW-1185">Reference proteome</keyword>
<dbReference type="EMBL" id="OZ075125">
    <property type="protein sequence ID" value="CAL4929085.1"/>
    <property type="molecule type" value="Genomic_DNA"/>
</dbReference>